<dbReference type="EMBL" id="OW240920">
    <property type="protein sequence ID" value="CAH2315403.1"/>
    <property type="molecule type" value="Genomic_DNA"/>
</dbReference>
<sequence>MFAVLLSKNRNSAQHFGSYALQHYGKQAKKLKAYSDEGTQQIGGIFPLGDLGAPAIKGDILSLLKHLRTWFRTDIAVLREEITAVTDRVRATEEDVSSMTQHQEITEQKLQQLQSSHQAMQVRMDVQGDAATSKSEALLNQSMIKSYSTLSNASCLRF</sequence>
<evidence type="ECO:0000313" key="2">
    <source>
        <dbReference type="Proteomes" id="UP001295444"/>
    </source>
</evidence>
<dbReference type="AlphaFoldDB" id="A0AAD1T280"/>
<protein>
    <submittedName>
        <fullName evidence="1">Uncharacterized protein</fullName>
    </submittedName>
</protein>
<dbReference type="Proteomes" id="UP001295444">
    <property type="component" value="Chromosome 09"/>
</dbReference>
<keyword evidence="2" id="KW-1185">Reference proteome</keyword>
<organism evidence="1 2">
    <name type="scientific">Pelobates cultripes</name>
    <name type="common">Western spadefoot toad</name>
    <dbReference type="NCBI Taxonomy" id="61616"/>
    <lineage>
        <taxon>Eukaryota</taxon>
        <taxon>Metazoa</taxon>
        <taxon>Chordata</taxon>
        <taxon>Craniata</taxon>
        <taxon>Vertebrata</taxon>
        <taxon>Euteleostomi</taxon>
        <taxon>Amphibia</taxon>
        <taxon>Batrachia</taxon>
        <taxon>Anura</taxon>
        <taxon>Pelobatoidea</taxon>
        <taxon>Pelobatidae</taxon>
        <taxon>Pelobates</taxon>
    </lineage>
</organism>
<accession>A0AAD1T280</accession>
<proteinExistence type="predicted"/>
<reference evidence="1" key="1">
    <citation type="submission" date="2022-03" db="EMBL/GenBank/DDBJ databases">
        <authorList>
            <person name="Alioto T."/>
            <person name="Alioto T."/>
            <person name="Gomez Garrido J."/>
        </authorList>
    </citation>
    <scope>NUCLEOTIDE SEQUENCE</scope>
</reference>
<evidence type="ECO:0000313" key="1">
    <source>
        <dbReference type="EMBL" id="CAH2315403.1"/>
    </source>
</evidence>
<name>A0AAD1T280_PELCU</name>
<gene>
    <name evidence="1" type="ORF">PECUL_23A054067</name>
</gene>